<reference evidence="7 8" key="1">
    <citation type="submission" date="2020-03" db="EMBL/GenBank/DDBJ databases">
        <title>Sphingomonas sp. nov., isolated from fish.</title>
        <authorList>
            <person name="Hyun D.-W."/>
            <person name="Bae J.-W."/>
        </authorList>
    </citation>
    <scope>NUCLEOTIDE SEQUENCE [LARGE SCALE GENOMIC DNA]</scope>
    <source>
        <strain evidence="7 8">HDW15C</strain>
    </source>
</reference>
<dbReference type="InterPro" id="IPR025657">
    <property type="entry name" value="RadC_JAB"/>
</dbReference>
<dbReference type="InterPro" id="IPR001405">
    <property type="entry name" value="UPF0758"/>
</dbReference>
<dbReference type="SUPFAM" id="SSF102712">
    <property type="entry name" value="JAB1/MPN domain"/>
    <property type="match status" value="1"/>
</dbReference>
<dbReference type="EMBL" id="CP049871">
    <property type="protein sequence ID" value="QIL02991.1"/>
    <property type="molecule type" value="Genomic_DNA"/>
</dbReference>
<dbReference type="GO" id="GO:0006508">
    <property type="term" value="P:proteolysis"/>
    <property type="evidence" value="ECO:0007669"/>
    <property type="project" value="UniProtKB-KW"/>
</dbReference>
<dbReference type="KEGG" id="ssin:G7078_09530"/>
<keyword evidence="3" id="KW-0378">Hydrolase</keyword>
<evidence type="ECO:0000256" key="5">
    <source>
        <dbReference type="ARBA" id="ARBA00023049"/>
    </source>
</evidence>
<gene>
    <name evidence="7" type="ORF">G7078_09530</name>
</gene>
<dbReference type="Proteomes" id="UP000502502">
    <property type="component" value="Chromosome"/>
</dbReference>
<keyword evidence="4" id="KW-0862">Zinc</keyword>
<dbReference type="PANTHER" id="PTHR30471">
    <property type="entry name" value="DNA REPAIR PROTEIN RADC"/>
    <property type="match status" value="1"/>
</dbReference>
<evidence type="ECO:0000256" key="2">
    <source>
        <dbReference type="ARBA" id="ARBA00022723"/>
    </source>
</evidence>
<dbReference type="RefSeq" id="WP_166095430.1">
    <property type="nucleotide sequence ID" value="NZ_CP049871.1"/>
</dbReference>
<evidence type="ECO:0000256" key="4">
    <source>
        <dbReference type="ARBA" id="ARBA00022833"/>
    </source>
</evidence>
<keyword evidence="1" id="KW-0645">Protease</keyword>
<dbReference type="GO" id="GO:0046872">
    <property type="term" value="F:metal ion binding"/>
    <property type="evidence" value="ECO:0007669"/>
    <property type="project" value="UniProtKB-KW"/>
</dbReference>
<evidence type="ECO:0000313" key="7">
    <source>
        <dbReference type="EMBL" id="QIL02991.1"/>
    </source>
</evidence>
<name>A0A6G7ZPU3_9SPHN</name>
<dbReference type="InterPro" id="IPR037518">
    <property type="entry name" value="MPN"/>
</dbReference>
<dbReference type="PROSITE" id="PS50249">
    <property type="entry name" value="MPN"/>
    <property type="match status" value="1"/>
</dbReference>
<feature type="domain" description="MPN" evidence="6">
    <location>
        <begin position="10"/>
        <end position="134"/>
    </location>
</feature>
<accession>A0A6G7ZPU3</accession>
<evidence type="ECO:0000256" key="3">
    <source>
        <dbReference type="ARBA" id="ARBA00022801"/>
    </source>
</evidence>
<evidence type="ECO:0000313" key="8">
    <source>
        <dbReference type="Proteomes" id="UP000502502"/>
    </source>
</evidence>
<dbReference type="Pfam" id="PF04002">
    <property type="entry name" value="RadC"/>
    <property type="match status" value="1"/>
</dbReference>
<keyword evidence="8" id="KW-1185">Reference proteome</keyword>
<organism evidence="7 8">
    <name type="scientific">Sphingomonas sinipercae</name>
    <dbReference type="NCBI Taxonomy" id="2714944"/>
    <lineage>
        <taxon>Bacteria</taxon>
        <taxon>Pseudomonadati</taxon>
        <taxon>Pseudomonadota</taxon>
        <taxon>Alphaproteobacteria</taxon>
        <taxon>Sphingomonadales</taxon>
        <taxon>Sphingomonadaceae</taxon>
        <taxon>Sphingomonas</taxon>
    </lineage>
</organism>
<evidence type="ECO:0000259" key="6">
    <source>
        <dbReference type="PROSITE" id="PS50249"/>
    </source>
</evidence>
<dbReference type="GO" id="GO:0008237">
    <property type="term" value="F:metallopeptidase activity"/>
    <property type="evidence" value="ECO:0007669"/>
    <property type="project" value="UniProtKB-KW"/>
</dbReference>
<dbReference type="AlphaFoldDB" id="A0A6G7ZPU3"/>
<protein>
    <submittedName>
        <fullName evidence="7">JAB domain-containing protein</fullName>
    </submittedName>
</protein>
<proteinExistence type="predicted"/>
<keyword evidence="2" id="KW-0479">Metal-binding</keyword>
<evidence type="ECO:0000256" key="1">
    <source>
        <dbReference type="ARBA" id="ARBA00022670"/>
    </source>
</evidence>
<sequence>MLHQRAEFPLKLDGLDAARSFFAGCLADADPTLESLWVAHLDDQARCLHVSRHHGDESSAEIPFRAILADAIRHGSSGIVLAHNHPSGDPRPSDSDRRSTRRLACAAEAIDCAVVDHLVFGGTGCSSFRRMGLL</sequence>
<dbReference type="Gene3D" id="3.40.140.10">
    <property type="entry name" value="Cytidine Deaminase, domain 2"/>
    <property type="match status" value="1"/>
</dbReference>
<dbReference type="InterPro" id="IPR020891">
    <property type="entry name" value="UPF0758_CS"/>
</dbReference>
<dbReference type="PROSITE" id="PS01302">
    <property type="entry name" value="UPF0758"/>
    <property type="match status" value="1"/>
</dbReference>
<dbReference type="PANTHER" id="PTHR30471:SF3">
    <property type="entry name" value="UPF0758 PROTEIN YEES-RELATED"/>
    <property type="match status" value="1"/>
</dbReference>
<keyword evidence="5" id="KW-0482">Metalloprotease</keyword>